<evidence type="ECO:0000256" key="26">
    <source>
        <dbReference type="ARBA" id="ARBA00022843"/>
    </source>
</evidence>
<dbReference type="GO" id="GO:0005905">
    <property type="term" value="C:clathrin-coated pit"/>
    <property type="evidence" value="ECO:0007669"/>
    <property type="project" value="UniProtKB-SubCell"/>
</dbReference>
<evidence type="ECO:0000313" key="44">
    <source>
        <dbReference type="EMBL" id="CAG5120310.1"/>
    </source>
</evidence>
<keyword evidence="22" id="KW-0967">Endosome</keyword>
<keyword evidence="19" id="KW-0808">Transferase</keyword>
<dbReference type="CDD" id="cd00174">
    <property type="entry name" value="SH3"/>
    <property type="match status" value="1"/>
</dbReference>
<dbReference type="PROSITE" id="PS50002">
    <property type="entry name" value="SH3"/>
    <property type="match status" value="1"/>
</dbReference>
<evidence type="ECO:0000256" key="22">
    <source>
        <dbReference type="ARBA" id="ARBA00022753"/>
    </source>
</evidence>
<comment type="catalytic activity">
    <reaction evidence="34">
        <text>L-seryl-[protein] + ATP = O-phospho-L-seryl-[protein] + ADP + H(+)</text>
        <dbReference type="Rhea" id="RHEA:17989"/>
        <dbReference type="Rhea" id="RHEA-COMP:9863"/>
        <dbReference type="Rhea" id="RHEA-COMP:11604"/>
        <dbReference type="ChEBI" id="CHEBI:15378"/>
        <dbReference type="ChEBI" id="CHEBI:29999"/>
        <dbReference type="ChEBI" id="CHEBI:30616"/>
        <dbReference type="ChEBI" id="CHEBI:83421"/>
        <dbReference type="ChEBI" id="CHEBI:456216"/>
        <dbReference type="EC" id="2.7.11.1"/>
    </reaction>
</comment>
<comment type="cofactor">
    <cofactor evidence="1">
        <name>Mg(2+)</name>
        <dbReference type="ChEBI" id="CHEBI:18420"/>
    </cofactor>
</comment>
<dbReference type="SMART" id="SM00326">
    <property type="entry name" value="SH3"/>
    <property type="match status" value="1"/>
</dbReference>
<organism evidence="44 45">
    <name type="scientific">Candidula unifasciata</name>
    <dbReference type="NCBI Taxonomy" id="100452"/>
    <lineage>
        <taxon>Eukaryota</taxon>
        <taxon>Metazoa</taxon>
        <taxon>Spiralia</taxon>
        <taxon>Lophotrochozoa</taxon>
        <taxon>Mollusca</taxon>
        <taxon>Gastropoda</taxon>
        <taxon>Heterobranchia</taxon>
        <taxon>Euthyneura</taxon>
        <taxon>Panpulmonata</taxon>
        <taxon>Eupulmonata</taxon>
        <taxon>Stylommatophora</taxon>
        <taxon>Helicina</taxon>
        <taxon>Helicoidea</taxon>
        <taxon>Geomitridae</taxon>
        <taxon>Candidula</taxon>
    </lineage>
</organism>
<dbReference type="FunFam" id="1.10.510.10:FF:000080">
    <property type="entry name" value="Putative activated CDC42 kinase 1"/>
    <property type="match status" value="1"/>
</dbReference>
<feature type="domain" description="SH3" evidence="42">
    <location>
        <begin position="352"/>
        <end position="412"/>
    </location>
</feature>
<keyword evidence="21 39" id="KW-0547">Nucleotide-binding</keyword>
<dbReference type="GO" id="GO:0005768">
    <property type="term" value="C:endosome"/>
    <property type="evidence" value="ECO:0007669"/>
    <property type="project" value="UniProtKB-SubCell"/>
</dbReference>
<dbReference type="GO" id="GO:0046872">
    <property type="term" value="F:metal ion binding"/>
    <property type="evidence" value="ECO:0007669"/>
    <property type="project" value="UniProtKB-KW"/>
</dbReference>
<evidence type="ECO:0000313" key="45">
    <source>
        <dbReference type="Proteomes" id="UP000678393"/>
    </source>
</evidence>
<dbReference type="GO" id="GO:0004715">
    <property type="term" value="F:non-membrane spanning protein tyrosine kinase activity"/>
    <property type="evidence" value="ECO:0007669"/>
    <property type="project" value="UniProtKB-EC"/>
</dbReference>
<dbReference type="FunFam" id="4.10.680.10:FF:000001">
    <property type="entry name" value="activated CDC42 kinase 1 isoform X1"/>
    <property type="match status" value="1"/>
</dbReference>
<feature type="binding site" evidence="39">
    <location>
        <position position="154"/>
    </location>
    <ligand>
        <name>ATP</name>
        <dbReference type="ChEBI" id="CHEBI:30616"/>
    </ligand>
</feature>
<evidence type="ECO:0000259" key="43">
    <source>
        <dbReference type="PROSITE" id="PS50011"/>
    </source>
</evidence>
<sequence length="947" mass="106098">MSSSAKDDDGGSEWLVSLLSEIQLGQFYSKLRDDLQVTRLVHFDYVKTEDLEKIGMGKPAIRRLMDAVKKHKSLHKKGILDKILPGTKTGSEKSIPQHNQSSPRHIENGDMNLTCLIDKKNVYVFDKLGTGSFGIVRRGEWVTPSGKKKTVAVKILRRDALSQPGAFEDFVEEVNAMHTLKHPNLIHLYGIVLSTPLMMIAIGMSFLESKRFIHRDLACRNVLLKTDELIKIGDFGLMRALPSQTDHYVMSEQKKVPFAWCAPESLKSRQFSHASDAWMFGVTLWEMFTYGQEPWLGYNGSQILHKIDVENERLPQPPSCPSDFYQLMVQCWSHKPQDRPSFLALKDLLSELIPENVKATQAFNEEGRLKVEEGDLITVIEGKPDCFWWTGQNRRTADIGTFPRVLVEVQRKLGTADISVPLKNSFIHTGHGDIRGNNWGDPGEIDDVYLRNPMDPHDLHEEDVSIASQFRTKIQFGSSQFSYNKLKNEPNPKHSSSDPSRQRQLQTQNQSQQKQQPLKKLPTPHTGQPPSLPTQAAQGLFPQSPLVSSPGSVFRPGIESGNRDDQDVDPVSKGINTSLSLNILEGGCSPQVNSGGLLYCEPPDDGDRKYSSLQFMTRSSETFDSQRFSSLSADIAQSVQTQPGLDSVFREHLTSVIQPAAGNGRCNSVSLPLIHPPTSRHSSQSRNPFHKSQNVPHSVLKPTATQLDFDRAKTEKAFDWLKDALKSDLSSPQKSMNKSDKGFPFTADVSENSPEPATVRSDNITLYDSMHEEINDQCRYTNQIGSGLTDYTIFSQTGYTDPGGKFSLPSNQYSNPLEDIYANTGAVLARSGSTYSQTSVSPRENYMCTSNFSDCTWDDEFDDDDFDDTSVKGCRIQDSDSIAAVPPPLPPRTYHSIASADHTKTAQNQPYILPLKRDGQQLRMFHGLDRKYITRVLFLNEGNEFKE</sequence>
<dbReference type="InterPro" id="IPR050198">
    <property type="entry name" value="Non-receptor_tyrosine_kinases"/>
</dbReference>
<keyword evidence="20" id="KW-0479">Metal-binding</keyword>
<keyword evidence="26" id="KW-0832">Ubl conjugation</keyword>
<dbReference type="InterPro" id="IPR017441">
    <property type="entry name" value="Protein_kinase_ATP_BS"/>
</dbReference>
<keyword evidence="28 41" id="KW-0472">Membrane</keyword>
<dbReference type="InterPro" id="IPR055175">
    <property type="entry name" value="ACK/TNK-like_SAM"/>
</dbReference>
<keyword evidence="14" id="KW-0488">Methylation</keyword>
<dbReference type="SUPFAM" id="SSF50044">
    <property type="entry name" value="SH3-domain"/>
    <property type="match status" value="1"/>
</dbReference>
<keyword evidence="41" id="KW-1133">Transmembrane helix</keyword>
<keyword evidence="15" id="KW-0963">Cytoplasm</keyword>
<evidence type="ECO:0000256" key="15">
    <source>
        <dbReference type="ARBA" id="ARBA00022490"/>
    </source>
</evidence>
<evidence type="ECO:0000256" key="25">
    <source>
        <dbReference type="ARBA" id="ARBA00022842"/>
    </source>
</evidence>
<evidence type="ECO:0000256" key="31">
    <source>
        <dbReference type="ARBA" id="ARBA00023242"/>
    </source>
</evidence>
<evidence type="ECO:0000256" key="14">
    <source>
        <dbReference type="ARBA" id="ARBA00022481"/>
    </source>
</evidence>
<name>A0A8S3YYN3_9EUPU</name>
<evidence type="ECO:0000256" key="6">
    <source>
        <dbReference type="ARBA" id="ARBA00004236"/>
    </source>
</evidence>
<evidence type="ECO:0000256" key="13">
    <source>
        <dbReference type="ARBA" id="ARBA00022475"/>
    </source>
</evidence>
<dbReference type="InterPro" id="IPR015116">
    <property type="entry name" value="Cdc42-bd-like"/>
</dbReference>
<evidence type="ECO:0000256" key="27">
    <source>
        <dbReference type="ARBA" id="ARBA00022949"/>
    </source>
</evidence>
<dbReference type="Pfam" id="PF09027">
    <property type="entry name" value="GTPase_binding"/>
    <property type="match status" value="1"/>
</dbReference>
<evidence type="ECO:0000256" key="11">
    <source>
        <dbReference type="ARBA" id="ARBA00012513"/>
    </source>
</evidence>
<dbReference type="PROSITE" id="PS50011">
    <property type="entry name" value="PROTEIN_KINASE_DOM"/>
    <property type="match status" value="1"/>
</dbReference>
<protein>
    <recommendedName>
        <fullName evidence="36">Activated CDC42 kinase 1</fullName>
        <ecNumber evidence="10">2.7.10.2</ecNumber>
        <ecNumber evidence="11">2.7.11.1</ecNumber>
    </recommendedName>
    <alternativeName>
        <fullName evidence="37">Tyrosine kinase non-receptor protein 2</fullName>
    </alternativeName>
</protein>
<dbReference type="GO" id="GO:0006897">
    <property type="term" value="P:endocytosis"/>
    <property type="evidence" value="ECO:0007669"/>
    <property type="project" value="UniProtKB-KW"/>
</dbReference>
<keyword evidence="31" id="KW-0539">Nucleus</keyword>
<keyword evidence="30" id="KW-0168">Coated pit</keyword>
<dbReference type="OrthoDB" id="635774at2759"/>
<evidence type="ECO:0000256" key="23">
    <source>
        <dbReference type="ARBA" id="ARBA00022777"/>
    </source>
</evidence>
<dbReference type="InterPro" id="IPR020635">
    <property type="entry name" value="Tyr_kinase_cat_dom"/>
</dbReference>
<dbReference type="Pfam" id="PF22931">
    <property type="entry name" value="SAM_TNK"/>
    <property type="match status" value="1"/>
</dbReference>
<dbReference type="EMBL" id="CAJHNH020000876">
    <property type="protein sequence ID" value="CAG5120310.1"/>
    <property type="molecule type" value="Genomic_DNA"/>
</dbReference>
<feature type="compositionally biased region" description="Polar residues" evidence="40">
    <location>
        <begin position="749"/>
        <end position="759"/>
    </location>
</feature>
<dbReference type="PANTHER" id="PTHR24418">
    <property type="entry name" value="TYROSINE-PROTEIN KINASE"/>
    <property type="match status" value="1"/>
</dbReference>
<feature type="domain" description="Protein kinase" evidence="43">
    <location>
        <begin position="122"/>
        <end position="353"/>
    </location>
</feature>
<feature type="compositionally biased region" description="Low complexity" evidence="40">
    <location>
        <begin position="502"/>
        <end position="524"/>
    </location>
</feature>
<evidence type="ECO:0000256" key="10">
    <source>
        <dbReference type="ARBA" id="ARBA00011903"/>
    </source>
</evidence>
<keyword evidence="29" id="KW-0829">Tyrosine-protein kinase</keyword>
<proteinExistence type="inferred from homology"/>
<comment type="subcellular location">
    <subcellularLocation>
        <location evidence="8">Cell junction</location>
        <location evidence="8">Adherens junction</location>
    </subcellularLocation>
    <subcellularLocation>
        <location evidence="6">Cell membrane</location>
    </subcellularLocation>
    <subcellularLocation>
        <location evidence="7">Cytoplasm</location>
        <location evidence="7">Cytosol</location>
    </subcellularLocation>
    <subcellularLocation>
        <location evidence="5">Cytoplasmic vesicle membrane</location>
        <topology evidence="5">Peripheral membrane protein</topology>
        <orientation evidence="5">Cytoplasmic side</orientation>
    </subcellularLocation>
    <subcellularLocation>
        <location evidence="3">Cytoplasmic vesicle</location>
        <location evidence="3">Clathrin-coated vesicle</location>
    </subcellularLocation>
    <subcellularLocation>
        <location evidence="4">Endosome</location>
    </subcellularLocation>
    <subcellularLocation>
        <location evidence="9">Membrane</location>
        <location evidence="9">Clathrin-coated pit</location>
    </subcellularLocation>
    <subcellularLocation>
        <location evidence="2">Nucleus</location>
    </subcellularLocation>
</comment>
<evidence type="ECO:0000256" key="36">
    <source>
        <dbReference type="ARBA" id="ARBA00072244"/>
    </source>
</evidence>
<dbReference type="SUPFAM" id="SSF56112">
    <property type="entry name" value="Protein kinase-like (PK-like)"/>
    <property type="match status" value="1"/>
</dbReference>
<evidence type="ECO:0000256" key="8">
    <source>
        <dbReference type="ARBA" id="ARBA00004536"/>
    </source>
</evidence>
<evidence type="ECO:0000259" key="42">
    <source>
        <dbReference type="PROSITE" id="PS50002"/>
    </source>
</evidence>
<keyword evidence="23" id="KW-0418">Kinase</keyword>
<evidence type="ECO:0000256" key="4">
    <source>
        <dbReference type="ARBA" id="ARBA00004177"/>
    </source>
</evidence>
<keyword evidence="27" id="KW-0965">Cell junction</keyword>
<keyword evidence="17" id="KW-0597">Phosphoprotein</keyword>
<dbReference type="Gene3D" id="1.10.510.10">
    <property type="entry name" value="Transferase(Phosphotransferase) domain 1"/>
    <property type="match status" value="1"/>
</dbReference>
<dbReference type="PRINTS" id="PR00109">
    <property type="entry name" value="TYRKINASE"/>
</dbReference>
<dbReference type="InterPro" id="IPR008266">
    <property type="entry name" value="Tyr_kinase_AS"/>
</dbReference>
<evidence type="ECO:0000256" key="32">
    <source>
        <dbReference type="ARBA" id="ARBA00023329"/>
    </source>
</evidence>
<feature type="region of interest" description="Disordered" evidence="40">
    <location>
        <begin position="729"/>
        <end position="759"/>
    </location>
</feature>
<evidence type="ECO:0000256" key="9">
    <source>
        <dbReference type="ARBA" id="ARBA00004600"/>
    </source>
</evidence>
<feature type="transmembrane region" description="Helical" evidence="41">
    <location>
        <begin position="186"/>
        <end position="207"/>
    </location>
</feature>
<keyword evidence="12 38" id="KW-0728">SH3 domain</keyword>
<evidence type="ECO:0000256" key="40">
    <source>
        <dbReference type="SAM" id="MobiDB-lite"/>
    </source>
</evidence>
<evidence type="ECO:0000256" key="41">
    <source>
        <dbReference type="SAM" id="Phobius"/>
    </source>
</evidence>
<dbReference type="GO" id="GO:0005886">
    <property type="term" value="C:plasma membrane"/>
    <property type="evidence" value="ECO:0007669"/>
    <property type="project" value="UniProtKB-SubCell"/>
</dbReference>
<evidence type="ECO:0000256" key="21">
    <source>
        <dbReference type="ARBA" id="ARBA00022741"/>
    </source>
</evidence>
<evidence type="ECO:0000256" key="24">
    <source>
        <dbReference type="ARBA" id="ARBA00022840"/>
    </source>
</evidence>
<dbReference type="Gene3D" id="3.30.200.20">
    <property type="entry name" value="Phosphorylase Kinase, domain 1"/>
    <property type="match status" value="1"/>
</dbReference>
<keyword evidence="24 39" id="KW-0067">ATP-binding</keyword>
<dbReference type="GO" id="GO:0030136">
    <property type="term" value="C:clathrin-coated vesicle"/>
    <property type="evidence" value="ECO:0007669"/>
    <property type="project" value="UniProtKB-SubCell"/>
</dbReference>
<evidence type="ECO:0000256" key="30">
    <source>
        <dbReference type="ARBA" id="ARBA00023176"/>
    </source>
</evidence>
<feature type="compositionally biased region" description="Basic and acidic residues" evidence="40">
    <location>
        <begin position="486"/>
        <end position="496"/>
    </location>
</feature>
<evidence type="ECO:0000256" key="17">
    <source>
        <dbReference type="ARBA" id="ARBA00022553"/>
    </source>
</evidence>
<evidence type="ECO:0000256" key="29">
    <source>
        <dbReference type="ARBA" id="ARBA00023137"/>
    </source>
</evidence>
<evidence type="ECO:0000256" key="34">
    <source>
        <dbReference type="ARBA" id="ARBA00048679"/>
    </source>
</evidence>
<evidence type="ECO:0000256" key="39">
    <source>
        <dbReference type="PROSITE-ProRule" id="PRU10141"/>
    </source>
</evidence>
<dbReference type="InterPro" id="IPR000719">
    <property type="entry name" value="Prot_kinase_dom"/>
</dbReference>
<dbReference type="InterPro" id="IPR037085">
    <property type="entry name" value="Cdc42-bd-like_dom_sf"/>
</dbReference>
<comment type="similarity">
    <text evidence="35">Belongs to the protein kinase superfamily. Tyr protein kinase family.</text>
</comment>
<dbReference type="GO" id="GO:0030659">
    <property type="term" value="C:cytoplasmic vesicle membrane"/>
    <property type="evidence" value="ECO:0007669"/>
    <property type="project" value="UniProtKB-SubCell"/>
</dbReference>
<dbReference type="FunFam" id="3.30.200.20:FF:000107">
    <property type="entry name" value="Putative activated CDC42 kinase 1"/>
    <property type="match status" value="1"/>
</dbReference>
<dbReference type="InterPro" id="IPR036028">
    <property type="entry name" value="SH3-like_dom_sf"/>
</dbReference>
<dbReference type="GO" id="GO:0005524">
    <property type="term" value="F:ATP binding"/>
    <property type="evidence" value="ECO:0007669"/>
    <property type="project" value="UniProtKB-UniRule"/>
</dbReference>
<evidence type="ECO:0000256" key="18">
    <source>
        <dbReference type="ARBA" id="ARBA00022583"/>
    </source>
</evidence>
<evidence type="ECO:0000256" key="12">
    <source>
        <dbReference type="ARBA" id="ARBA00022443"/>
    </source>
</evidence>
<evidence type="ECO:0000256" key="5">
    <source>
        <dbReference type="ARBA" id="ARBA00004180"/>
    </source>
</evidence>
<evidence type="ECO:0000256" key="1">
    <source>
        <dbReference type="ARBA" id="ARBA00001946"/>
    </source>
</evidence>
<dbReference type="GO" id="GO:0005912">
    <property type="term" value="C:adherens junction"/>
    <property type="evidence" value="ECO:0007669"/>
    <property type="project" value="UniProtKB-SubCell"/>
</dbReference>
<dbReference type="AlphaFoldDB" id="A0A8S3YYN3"/>
<comment type="caution">
    <text evidence="44">The sequence shown here is derived from an EMBL/GenBank/DDBJ whole genome shotgun (WGS) entry which is preliminary data.</text>
</comment>
<keyword evidence="25" id="KW-0460">Magnesium</keyword>
<dbReference type="PROSITE" id="PS00109">
    <property type="entry name" value="PROTEIN_KINASE_TYR"/>
    <property type="match status" value="1"/>
</dbReference>
<evidence type="ECO:0000256" key="2">
    <source>
        <dbReference type="ARBA" id="ARBA00004123"/>
    </source>
</evidence>
<dbReference type="InterPro" id="IPR011009">
    <property type="entry name" value="Kinase-like_dom_sf"/>
</dbReference>
<dbReference type="InterPro" id="IPR049587">
    <property type="entry name" value="TNK-like_SAM"/>
</dbReference>
<keyword evidence="45" id="KW-1185">Reference proteome</keyword>
<keyword evidence="41" id="KW-0812">Transmembrane</keyword>
<evidence type="ECO:0000256" key="19">
    <source>
        <dbReference type="ARBA" id="ARBA00022679"/>
    </source>
</evidence>
<evidence type="ECO:0000256" key="16">
    <source>
        <dbReference type="ARBA" id="ARBA00022527"/>
    </source>
</evidence>
<dbReference type="Proteomes" id="UP000678393">
    <property type="component" value="Unassembled WGS sequence"/>
</dbReference>
<keyword evidence="18" id="KW-0254">Endocytosis</keyword>
<dbReference type="InterPro" id="IPR001452">
    <property type="entry name" value="SH3_domain"/>
</dbReference>
<dbReference type="InterPro" id="IPR001245">
    <property type="entry name" value="Ser-Thr/Tyr_kinase_cat_dom"/>
</dbReference>
<dbReference type="EC" id="2.7.11.1" evidence="11"/>
<evidence type="ECO:0000256" key="28">
    <source>
        <dbReference type="ARBA" id="ARBA00023136"/>
    </source>
</evidence>
<keyword evidence="16" id="KW-0723">Serine/threonine-protein kinase</keyword>
<evidence type="ECO:0000256" key="35">
    <source>
        <dbReference type="ARBA" id="ARBA00060742"/>
    </source>
</evidence>
<feature type="region of interest" description="Disordered" evidence="40">
    <location>
        <begin position="85"/>
        <end position="106"/>
    </location>
</feature>
<feature type="compositionally biased region" description="Polar residues" evidence="40">
    <location>
        <begin position="88"/>
        <end position="103"/>
    </location>
</feature>
<evidence type="ECO:0000256" key="38">
    <source>
        <dbReference type="PROSITE-ProRule" id="PRU00192"/>
    </source>
</evidence>
<reference evidence="44" key="1">
    <citation type="submission" date="2021-04" db="EMBL/GenBank/DDBJ databases">
        <authorList>
            <consortium name="Molecular Ecology Group"/>
        </authorList>
    </citation>
    <scope>NUCLEOTIDE SEQUENCE</scope>
</reference>
<accession>A0A8S3YYN3</accession>
<dbReference type="Pfam" id="PF07714">
    <property type="entry name" value="PK_Tyr_Ser-Thr"/>
    <property type="match status" value="1"/>
</dbReference>
<dbReference type="Gene3D" id="4.10.680.10">
    <property type="entry name" value="Cdc42-like binding domain"/>
    <property type="match status" value="1"/>
</dbReference>
<keyword evidence="32" id="KW-0968">Cytoplasmic vesicle</keyword>
<gene>
    <name evidence="44" type="ORF">CUNI_LOCUS5868</name>
</gene>
<dbReference type="SMART" id="SM00219">
    <property type="entry name" value="TyrKc"/>
    <property type="match status" value="1"/>
</dbReference>
<evidence type="ECO:0000256" key="7">
    <source>
        <dbReference type="ARBA" id="ARBA00004514"/>
    </source>
</evidence>
<dbReference type="CDD" id="cd09539">
    <property type="entry name" value="SAM_TNK-like"/>
    <property type="match status" value="1"/>
</dbReference>
<feature type="region of interest" description="Disordered" evidence="40">
    <location>
        <begin position="483"/>
        <end position="571"/>
    </location>
</feature>
<dbReference type="EC" id="2.7.10.2" evidence="10"/>
<dbReference type="GO" id="GO:0005634">
    <property type="term" value="C:nucleus"/>
    <property type="evidence" value="ECO:0007669"/>
    <property type="project" value="UniProtKB-SubCell"/>
</dbReference>
<feature type="compositionally biased region" description="Polar residues" evidence="40">
    <location>
        <begin position="679"/>
        <end position="696"/>
    </location>
</feature>
<comment type="catalytic activity">
    <reaction evidence="33">
        <text>L-threonyl-[protein] + ATP = O-phospho-L-threonyl-[protein] + ADP + H(+)</text>
        <dbReference type="Rhea" id="RHEA:46608"/>
        <dbReference type="Rhea" id="RHEA-COMP:11060"/>
        <dbReference type="Rhea" id="RHEA-COMP:11605"/>
        <dbReference type="ChEBI" id="CHEBI:15378"/>
        <dbReference type="ChEBI" id="CHEBI:30013"/>
        <dbReference type="ChEBI" id="CHEBI:30616"/>
        <dbReference type="ChEBI" id="CHEBI:61977"/>
        <dbReference type="ChEBI" id="CHEBI:456216"/>
        <dbReference type="EC" id="2.7.11.1"/>
    </reaction>
</comment>
<dbReference type="GO" id="GO:0005829">
    <property type="term" value="C:cytosol"/>
    <property type="evidence" value="ECO:0007669"/>
    <property type="project" value="UniProtKB-SubCell"/>
</dbReference>
<feature type="compositionally biased region" description="Polar residues" evidence="40">
    <location>
        <begin position="525"/>
        <end position="537"/>
    </location>
</feature>
<evidence type="ECO:0000256" key="3">
    <source>
        <dbReference type="ARBA" id="ARBA00004132"/>
    </source>
</evidence>
<evidence type="ECO:0000256" key="33">
    <source>
        <dbReference type="ARBA" id="ARBA00047899"/>
    </source>
</evidence>
<evidence type="ECO:0000256" key="37">
    <source>
        <dbReference type="ARBA" id="ARBA00077194"/>
    </source>
</evidence>
<dbReference type="PROSITE" id="PS00107">
    <property type="entry name" value="PROTEIN_KINASE_ATP"/>
    <property type="match status" value="1"/>
</dbReference>
<keyword evidence="13" id="KW-1003">Cell membrane</keyword>
<dbReference type="GO" id="GO:0004674">
    <property type="term" value="F:protein serine/threonine kinase activity"/>
    <property type="evidence" value="ECO:0007669"/>
    <property type="project" value="UniProtKB-KW"/>
</dbReference>
<evidence type="ECO:0000256" key="20">
    <source>
        <dbReference type="ARBA" id="ARBA00022723"/>
    </source>
</evidence>
<feature type="region of interest" description="Disordered" evidence="40">
    <location>
        <begin position="676"/>
        <end position="696"/>
    </location>
</feature>